<accession>A0A2G3E4Q9</accession>
<reference evidence="2 3" key="1">
    <citation type="submission" date="2017-10" db="EMBL/GenBank/DDBJ databases">
        <title>Resolving the taxonomy of Roseburia spp., Eubacterium rectale and Agathobacter spp. through phylogenomic analysis.</title>
        <authorList>
            <person name="Sheridan P.O."/>
            <person name="Walker A.W."/>
            <person name="Duncan S.H."/>
            <person name="Scott K.P."/>
            <person name="Toole P.W.O."/>
            <person name="Luis P."/>
            <person name="Flint H.J."/>
        </authorList>
    </citation>
    <scope>NUCLEOTIDE SEQUENCE [LARGE SCALE GENOMIC DNA]</scope>
    <source>
        <strain evidence="2 3">JK623</strain>
    </source>
</reference>
<feature type="compositionally biased region" description="Basic and acidic residues" evidence="1">
    <location>
        <begin position="52"/>
        <end position="89"/>
    </location>
</feature>
<dbReference type="Proteomes" id="UP000224563">
    <property type="component" value="Unassembled WGS sequence"/>
</dbReference>
<dbReference type="EMBL" id="PDYG01000012">
    <property type="protein sequence ID" value="PHU38258.1"/>
    <property type="molecule type" value="Genomic_DNA"/>
</dbReference>
<evidence type="ECO:0000256" key="1">
    <source>
        <dbReference type="SAM" id="MobiDB-lite"/>
    </source>
</evidence>
<gene>
    <name evidence="2" type="ORF">CSX02_03495</name>
</gene>
<comment type="caution">
    <text evidence="2">The sequence shown here is derived from an EMBL/GenBank/DDBJ whole genome shotgun (WGS) entry which is preliminary data.</text>
</comment>
<feature type="region of interest" description="Disordered" evidence="1">
    <location>
        <begin position="51"/>
        <end position="92"/>
    </location>
</feature>
<evidence type="ECO:0000313" key="2">
    <source>
        <dbReference type="EMBL" id="PHU38258.1"/>
    </source>
</evidence>
<name>A0A2G3E4Q9_9FIRM</name>
<keyword evidence="3" id="KW-1185">Reference proteome</keyword>
<dbReference type="AlphaFoldDB" id="A0A2G3E4Q9"/>
<sequence length="106" mass="12160">MTIRPIEFNGMLQRTDDVSQLKHHEDSKPLVDQQNIQKLVDDQADAMQHAVVNKDESSGAENHADARDEGHGLYFDNRKKKEKKKKEQTDGCVIRKQPTTSFDIKI</sequence>
<proteinExistence type="predicted"/>
<reference evidence="2 3" key="2">
    <citation type="submission" date="2017-10" db="EMBL/GenBank/DDBJ databases">
        <authorList>
            <person name="Banno H."/>
            <person name="Chua N.-H."/>
        </authorList>
    </citation>
    <scope>NUCLEOTIDE SEQUENCE [LARGE SCALE GENOMIC DNA]</scope>
    <source>
        <strain evidence="2 3">JK623</strain>
    </source>
</reference>
<organism evidence="2 3">
    <name type="scientific">Agathobacter ruminis</name>
    <dbReference type="NCBI Taxonomy" id="1712665"/>
    <lineage>
        <taxon>Bacteria</taxon>
        <taxon>Bacillati</taxon>
        <taxon>Bacillota</taxon>
        <taxon>Clostridia</taxon>
        <taxon>Lachnospirales</taxon>
        <taxon>Lachnospiraceae</taxon>
        <taxon>Agathobacter</taxon>
    </lineage>
</organism>
<protein>
    <submittedName>
        <fullName evidence="2">Uncharacterized protein</fullName>
    </submittedName>
</protein>
<evidence type="ECO:0000313" key="3">
    <source>
        <dbReference type="Proteomes" id="UP000224563"/>
    </source>
</evidence>